<keyword evidence="3" id="KW-1185">Reference proteome</keyword>
<feature type="domain" description="tRNA-guanine(15) transglycosylase-like" evidence="1">
    <location>
        <begin position="38"/>
        <end position="226"/>
    </location>
</feature>
<evidence type="ECO:0000313" key="3">
    <source>
        <dbReference type="Proteomes" id="UP000015102"/>
    </source>
</evidence>
<organism evidence="2 3">
    <name type="scientific">Megaselia scalaris</name>
    <name type="common">Humpbacked fly</name>
    <name type="synonym">Phora scalaris</name>
    <dbReference type="NCBI Taxonomy" id="36166"/>
    <lineage>
        <taxon>Eukaryota</taxon>
        <taxon>Metazoa</taxon>
        <taxon>Ecdysozoa</taxon>
        <taxon>Arthropoda</taxon>
        <taxon>Hexapoda</taxon>
        <taxon>Insecta</taxon>
        <taxon>Pterygota</taxon>
        <taxon>Neoptera</taxon>
        <taxon>Endopterygota</taxon>
        <taxon>Diptera</taxon>
        <taxon>Brachycera</taxon>
        <taxon>Muscomorpha</taxon>
        <taxon>Platypezoidea</taxon>
        <taxon>Phoridae</taxon>
        <taxon>Megaseliini</taxon>
        <taxon>Megaselia</taxon>
    </lineage>
</organism>
<dbReference type="PANTHER" id="PTHR46064:SF1">
    <property type="entry name" value="QUEUINE TRNA-RIBOSYLTRANSFERASE ACCESSORY SUBUNIT 2"/>
    <property type="match status" value="1"/>
</dbReference>
<dbReference type="EnsemblMetazoa" id="MESCA008623-RA">
    <property type="protein sequence ID" value="MESCA008623-PA"/>
    <property type="gene ID" value="MESCA008623"/>
</dbReference>
<dbReference type="GO" id="GO:0006400">
    <property type="term" value="P:tRNA modification"/>
    <property type="evidence" value="ECO:0007669"/>
    <property type="project" value="InterPro"/>
</dbReference>
<reference evidence="2" key="2">
    <citation type="submission" date="2015-06" db="UniProtKB">
        <authorList>
            <consortium name="EnsemblMetazoa"/>
        </authorList>
    </citation>
    <scope>IDENTIFICATION</scope>
</reference>
<evidence type="ECO:0000313" key="2">
    <source>
        <dbReference type="EnsemblMetazoa" id="MESCA008623-PA"/>
    </source>
</evidence>
<dbReference type="InterPro" id="IPR036511">
    <property type="entry name" value="TGT-like_sf"/>
</dbReference>
<dbReference type="Proteomes" id="UP000015102">
    <property type="component" value="Unassembled WGS sequence"/>
</dbReference>
<proteinExistence type="predicted"/>
<dbReference type="AlphaFoldDB" id="T1GXR8"/>
<dbReference type="Gene3D" id="3.20.20.105">
    <property type="entry name" value="Queuine tRNA-ribosyltransferase-like"/>
    <property type="match status" value="1"/>
</dbReference>
<dbReference type="EMBL" id="CAQQ02188203">
    <property type="status" value="NOT_ANNOTATED_CDS"/>
    <property type="molecule type" value="Genomic_DNA"/>
</dbReference>
<name>T1GXR8_MEGSC</name>
<evidence type="ECO:0000259" key="1">
    <source>
        <dbReference type="Pfam" id="PF01702"/>
    </source>
</evidence>
<dbReference type="EMBL" id="CAQQ02188204">
    <property type="status" value="NOT_ANNOTATED_CDS"/>
    <property type="molecule type" value="Genomic_DNA"/>
</dbReference>
<dbReference type="STRING" id="36166.T1GXR8"/>
<dbReference type="SUPFAM" id="SSF51713">
    <property type="entry name" value="tRNA-guanine transglycosylase"/>
    <property type="match status" value="1"/>
</dbReference>
<sequence>MRESLEAFQKGITPFVGFPSAPSFLVMKDPCDVTPSGFNESGVSPLFGRKGKELLSPEKYLKLVEFFKPDIYHSLPDSDTNAESAKKRLRKSLNRNVDFFNKCLELHKKSEVLNKSMFFAPIIGGFCKITRTECVKEMKPKFQYVDGFVLDGFHTNGVPATKLNLSSLKEVVSVTLQELGEKQKPIAMLGAYSPLAVLEMVKLGVDVFDSSYVYISTKHFKSLTFNFDLSKKVDANQFSLDLSDPNVFPILMNDMHRGALH</sequence>
<reference evidence="3" key="1">
    <citation type="submission" date="2013-02" db="EMBL/GenBank/DDBJ databases">
        <authorList>
            <person name="Hughes D."/>
        </authorList>
    </citation>
    <scope>NUCLEOTIDE SEQUENCE</scope>
    <source>
        <strain>Durham</strain>
        <strain evidence="3">NC isolate 2 -- Noor lab</strain>
    </source>
</reference>
<accession>T1GXR8</accession>
<dbReference type="NCBIfam" id="TIGR00449">
    <property type="entry name" value="tgt_general"/>
    <property type="match status" value="1"/>
</dbReference>
<dbReference type="Pfam" id="PF01702">
    <property type="entry name" value="TGT"/>
    <property type="match status" value="1"/>
</dbReference>
<dbReference type="InterPro" id="IPR002616">
    <property type="entry name" value="tRNA_ribo_trans-like"/>
</dbReference>
<dbReference type="PANTHER" id="PTHR46064">
    <property type="entry name" value="QUEUINE TRNA-RIBOSYLTRANSFERASE ACCESSORY SUBUNIT 2"/>
    <property type="match status" value="1"/>
</dbReference>
<dbReference type="InterPro" id="IPR050852">
    <property type="entry name" value="Queuine_tRNA-ribosyltrfase"/>
</dbReference>
<dbReference type="HOGENOM" id="CLU_1082679_0_0_1"/>
<protein>
    <recommendedName>
        <fullName evidence="1">tRNA-guanine(15) transglycosylase-like domain-containing protein</fullName>
    </recommendedName>
</protein>
<dbReference type="OMA" id="PSHHERC"/>